<dbReference type="InterPro" id="IPR036834">
    <property type="entry name" value="Bcl-2-like_sf"/>
</dbReference>
<accession>A0A669B079</accession>
<dbReference type="Gene3D" id="1.10.437.10">
    <property type="entry name" value="Blc2-like"/>
    <property type="match status" value="1"/>
</dbReference>
<dbReference type="InterPro" id="IPR046371">
    <property type="entry name" value="Bcl-2_BH1-3"/>
</dbReference>
<evidence type="ECO:0000313" key="5">
    <source>
        <dbReference type="Proteomes" id="UP000005207"/>
    </source>
</evidence>
<evidence type="ECO:0000256" key="2">
    <source>
        <dbReference type="ARBA" id="ARBA00022703"/>
    </source>
</evidence>
<dbReference type="GO" id="GO:0015267">
    <property type="term" value="F:channel activity"/>
    <property type="evidence" value="ECO:0007669"/>
    <property type="project" value="TreeGrafter"/>
</dbReference>
<protein>
    <recommendedName>
        <fullName evidence="3">Bcl-2 Bcl-2 homology region 1-3 domain-containing protein</fullName>
    </recommendedName>
</protein>
<dbReference type="GO" id="GO:0051400">
    <property type="term" value="F:BH domain binding"/>
    <property type="evidence" value="ECO:0007669"/>
    <property type="project" value="TreeGrafter"/>
</dbReference>
<dbReference type="GO" id="GO:0008053">
    <property type="term" value="P:mitochondrial fusion"/>
    <property type="evidence" value="ECO:0007669"/>
    <property type="project" value="TreeGrafter"/>
</dbReference>
<sequence>MLHNIPEPSLCVTSHHHKLISPPMFLCCLWRTATECTLKTCNCNNHTHVHTGMLSLQTTAAEVPMVTGVARALFSDGIINWGRVVSLVAYGTVLLRASKSTLGPECAYEIGVSIAAYITDNHMDWLVGSDGWDGFVHTFDRVHQRPWLSTQGKLFVFGVGLGLLSKQGKLLLLGVGLGLLSVLL</sequence>
<evidence type="ECO:0000256" key="1">
    <source>
        <dbReference type="ARBA" id="ARBA00009458"/>
    </source>
</evidence>
<dbReference type="InParanoid" id="A0A669B079"/>
<dbReference type="GO" id="GO:0097192">
    <property type="term" value="P:extrinsic apoptotic signaling pathway in absence of ligand"/>
    <property type="evidence" value="ECO:0007669"/>
    <property type="project" value="TreeGrafter"/>
</dbReference>
<dbReference type="SMART" id="SM00337">
    <property type="entry name" value="BCL"/>
    <property type="match status" value="1"/>
</dbReference>
<dbReference type="GO" id="GO:0008630">
    <property type="term" value="P:intrinsic apoptotic signaling pathway in response to DNA damage"/>
    <property type="evidence" value="ECO:0007669"/>
    <property type="project" value="TreeGrafter"/>
</dbReference>
<comment type="similarity">
    <text evidence="1">Belongs to the Bcl-2 family.</text>
</comment>
<dbReference type="PANTHER" id="PTHR11256:SF46">
    <property type="entry name" value="INDUCED MYELOID LEUKEMIA CELL DIFFERENTIATION PROTEIN MCL-1"/>
    <property type="match status" value="1"/>
</dbReference>
<dbReference type="GO" id="GO:0005741">
    <property type="term" value="C:mitochondrial outer membrane"/>
    <property type="evidence" value="ECO:0007669"/>
    <property type="project" value="TreeGrafter"/>
</dbReference>
<feature type="domain" description="Bcl-2 Bcl-2 homology region 1-3" evidence="3">
    <location>
        <begin position="36"/>
        <end position="132"/>
    </location>
</feature>
<keyword evidence="5" id="KW-1185">Reference proteome</keyword>
<dbReference type="GO" id="GO:0042981">
    <property type="term" value="P:regulation of apoptotic process"/>
    <property type="evidence" value="ECO:0007669"/>
    <property type="project" value="InterPro"/>
</dbReference>
<dbReference type="GO" id="GO:0001836">
    <property type="term" value="P:release of cytochrome c from mitochondria"/>
    <property type="evidence" value="ECO:0007669"/>
    <property type="project" value="TreeGrafter"/>
</dbReference>
<dbReference type="Proteomes" id="UP000005207">
    <property type="component" value="Unplaced"/>
</dbReference>
<dbReference type="Ensembl" id="ENSONIT00000043384.1">
    <property type="protein sequence ID" value="ENSONIP00000028028.1"/>
    <property type="gene ID" value="ENSONIG00000034531.1"/>
</dbReference>
<evidence type="ECO:0000259" key="3">
    <source>
        <dbReference type="SMART" id="SM00337"/>
    </source>
</evidence>
<dbReference type="PANTHER" id="PTHR11256">
    <property type="entry name" value="BCL-2 RELATED"/>
    <property type="match status" value="1"/>
</dbReference>
<reference evidence="4" key="1">
    <citation type="submission" date="2025-08" db="UniProtKB">
        <authorList>
            <consortium name="Ensembl"/>
        </authorList>
    </citation>
    <scope>IDENTIFICATION</scope>
</reference>
<dbReference type="OMA" id="LCCLWRT"/>
<name>A0A669B079_ORENI</name>
<dbReference type="PRINTS" id="PR01862">
    <property type="entry name" value="BCL2FAMILY"/>
</dbReference>
<dbReference type="AlphaFoldDB" id="A0A669B079"/>
<dbReference type="InterPro" id="IPR002475">
    <property type="entry name" value="Bcl2-like"/>
</dbReference>
<dbReference type="InterPro" id="IPR026298">
    <property type="entry name" value="Bcl-2_fam"/>
</dbReference>
<organism evidence="4 5">
    <name type="scientific">Oreochromis niloticus</name>
    <name type="common">Nile tilapia</name>
    <name type="synonym">Tilapia nilotica</name>
    <dbReference type="NCBI Taxonomy" id="8128"/>
    <lineage>
        <taxon>Eukaryota</taxon>
        <taxon>Metazoa</taxon>
        <taxon>Chordata</taxon>
        <taxon>Craniata</taxon>
        <taxon>Vertebrata</taxon>
        <taxon>Euteleostomi</taxon>
        <taxon>Actinopterygii</taxon>
        <taxon>Neopterygii</taxon>
        <taxon>Teleostei</taxon>
        <taxon>Neoteleostei</taxon>
        <taxon>Acanthomorphata</taxon>
        <taxon>Ovalentaria</taxon>
        <taxon>Cichlomorphae</taxon>
        <taxon>Cichliformes</taxon>
        <taxon>Cichlidae</taxon>
        <taxon>African cichlids</taxon>
        <taxon>Pseudocrenilabrinae</taxon>
        <taxon>Oreochromini</taxon>
        <taxon>Oreochromis</taxon>
    </lineage>
</organism>
<proteinExistence type="inferred from homology"/>
<dbReference type="SUPFAM" id="SSF56854">
    <property type="entry name" value="Bcl-2 inhibitors of programmed cell death"/>
    <property type="match status" value="1"/>
</dbReference>
<evidence type="ECO:0000313" key="4">
    <source>
        <dbReference type="Ensembl" id="ENSONIP00000028028.1"/>
    </source>
</evidence>
<dbReference type="Pfam" id="PF00452">
    <property type="entry name" value="Bcl-2"/>
    <property type="match status" value="1"/>
</dbReference>
<reference evidence="4" key="2">
    <citation type="submission" date="2025-09" db="UniProtKB">
        <authorList>
            <consortium name="Ensembl"/>
        </authorList>
    </citation>
    <scope>IDENTIFICATION</scope>
</reference>
<keyword evidence="2" id="KW-0053">Apoptosis</keyword>
<dbReference type="PROSITE" id="PS50062">
    <property type="entry name" value="BCL2_FAMILY"/>
    <property type="match status" value="1"/>
</dbReference>
<dbReference type="GeneTree" id="ENSGT00940000178501"/>